<reference evidence="2 3" key="1">
    <citation type="submission" date="2021-03" db="EMBL/GenBank/DDBJ databases">
        <authorList>
            <person name="Alqahtani R."/>
            <person name="Behailu E."/>
            <person name="Cappabianca D.W."/>
            <person name="Csanadi-Schwartz K.M."/>
            <person name="Dalal A.S."/>
            <person name="Fahim M.S."/>
            <person name="Franklin J.M."/>
            <person name="Gluckman M.H."/>
            <person name="Levine C.J."/>
            <person name="Martin N."/>
            <person name="Milza N."/>
            <person name="Najmabadi R."/>
            <person name="Newman A.M."/>
            <person name="Pajunar M."/>
            <person name="Qalawee I."/>
            <person name="Rizvi A."/>
            <person name="Samuel A."/>
            <person name="Smith A."/>
            <person name="Swann F.E."/>
            <person name="Sweeney P."/>
            <person name="Torres N.R."/>
            <person name="Ventrone L."/>
            <person name="Ventura L."/>
            <person name="Wroe M."/>
            <person name="Acquaye N.A."/>
            <person name="Agnes T.J."/>
            <person name="Ahmed A."/>
            <person name="Ahmed S."/>
            <person name="Amodu B.A."/>
            <person name="Arefeayne N.F."/>
            <person name="Asamoah-Frimpong E.A."/>
            <person name="Attaran A."/>
            <person name="Barragan J.M."/>
            <person name="Baumgarten L.N."/>
            <person name="Berhane B."/>
            <person name="Beyene A."/>
            <person name="Bhattarai B."/>
            <person name="Biondokin D.V."/>
            <person name="Boone B.K."/>
            <person name="Burney S.Z."/>
            <person name="Cayanan J.T."/>
            <person name="Cesta G."/>
            <person name="Chang J."/>
            <person name="Chavez J."/>
            <person name="Chorbajian C."/>
            <person name="Christian S."/>
            <person name="Corns J.R."/>
            <person name="Corns N.R."/>
            <person name="Cowan J.T."/>
            <person name="Coyne C."/>
            <person name="Dadzie B."/>
            <person name="Datu D.V."/>
            <person name="Deng B.C."/>
            <person name="Der L."/>
            <person name="Dickerson K."/>
            <person name="Dozier E."/>
            <person name="Egbunine A.O."/>
            <person name="Farooq M."/>
            <person name="Fonge A.E."/>
            <person name="Ghomsi-Nono M.P."/>
            <person name="Giampietro H."/>
            <person name="Gunnison R.P."/>
            <person name="Han S.H."/>
            <person name="Hennigan A.J."/>
            <person name="Hong A.N."/>
            <person name="Ijomor E.C."/>
            <person name="Jalali A."/>
            <person name="Jamil T.Z."/>
            <person name="Jenkins C.R."/>
            <person name="Joseph M.A."/>
            <person name="Jowanowitch O.J."/>
            <person name="Kang D."/>
            <person name="Khan A."/>
            <person name="Khan Z.K."/>
            <person name="Kiewe T."/>
            <person name="Kjerulf A.B."/>
            <person name="Kolosey V."/>
            <person name="Kurup M."/>
            <person name="Lee V.H."/>
            <person name="Llontop-Maldonado V."/>
            <person name="Long P."/>
            <person name="Lu N."/>
            <person name="Majekodunmi A."/>
            <person name="Malik H.W."/>
            <person name="Marcellino S.C."/>
            <person name="Martinez L.A."/>
            <person name="Meher F.N."/>
            <person name="Michelin M.A."/>
            <person name="Mitchell K.G."/>
            <person name="Mullens W.J."/>
            <person name="Nwakama C."/>
            <person name="Nwosu F.T."/>
            <person name="Oboh E.C."/>
            <person name="Odujinrin O."/>
            <person name="Ogunsan O."/>
            <person name="O'Neill K."/>
            <person name="Oxlaj J.A."/>
            <person name="Patel A.K."/>
            <person name="Patel B.R."/>
            <person name="Pham Q."/>
            <person name="Porter J."/>
            <person name="Portes J."/>
            <person name="Prokopenko A."/>
            <person name="Quraishi M."/>
            <person name="Qureshi M."/>
            <person name="Rivera A."/>
            <person name="Rubalsky V."/>
            <person name="Saikali Y."/>
            <person name="Saqaf K."/>
            <person name="Saroya S.R."/>
            <person name="Seas A."/>
            <person name="Shadrick R.E."/>
            <person name="Sharda N."/>
            <person name="Sigindere M.T."/>
            <person name="Simbi V.G."/>
            <person name="Thuzar C."/>
            <person name="Tran K."/>
            <person name="Tran V.D."/>
            <person name="Trang W."/>
            <person name="Vaishnav N."/>
            <person name="Vuong K."/>
            <person name="Walker C."/>
            <person name="Wallace S.A."/>
            <person name="Warfield J.C."/>
            <person name="Wikina T."/>
            <person name="Wobbeking F.T."/>
            <person name="Worrent L.D."/>
            <person name="Yan T."/>
            <person name="Zehra A."/>
            <person name="Avazpour P."/>
            <person name="Kim F.M."/>
            <person name="Mason K."/>
            <person name="Nguyen D.A."/>
            <person name="Pettit S.M."/>
            <person name="Zhou O.J."/>
            <person name="Brissett D.L."/>
            <person name="Gualtieri C."/>
            <person name="Hufford T.M."/>
            <person name="Ko J.M."/>
            <person name="Novak J.K."/>
            <person name="Smith Z.M."/>
            <person name="Mayer-Bacon C."/>
            <person name="Erill I."/>
            <person name="Caruso S.M."/>
            <person name="Garlena R.A."/>
            <person name="Russell D.A."/>
            <person name="Pope W.H."/>
            <person name="Jacobs-Sera D."/>
            <person name="Hatfull G.F."/>
        </authorList>
    </citation>
    <scope>NUCLEOTIDE SEQUENCE [LARGE SCALE GENOMIC DNA]</scope>
</reference>
<evidence type="ECO:0000313" key="3">
    <source>
        <dbReference type="Proteomes" id="UP000683399"/>
    </source>
</evidence>
<dbReference type="RefSeq" id="YP_010652057.1">
    <property type="nucleotide sequence ID" value="NC_070784.1"/>
</dbReference>
<dbReference type="EMBL" id="MW822145">
    <property type="protein sequence ID" value="QWT30100.1"/>
    <property type="molecule type" value="Genomic_DNA"/>
</dbReference>
<sequence>MADTPRKWDDLTPSEKAAWFDGSIRYWEGLKEAERKRKLAEISKRRQGQSRHKKKRWWNH</sequence>
<dbReference type="KEGG" id="vg:77927805"/>
<evidence type="ECO:0000313" key="2">
    <source>
        <dbReference type="EMBL" id="QWT30100.1"/>
    </source>
</evidence>
<feature type="region of interest" description="Disordered" evidence="1">
    <location>
        <begin position="41"/>
        <end position="60"/>
    </location>
</feature>
<organism evidence="2 3">
    <name type="scientific">Streptomyces phage TunaTartare</name>
    <dbReference type="NCBI Taxonomy" id="2848887"/>
    <lineage>
        <taxon>Viruses</taxon>
        <taxon>Duplodnaviria</taxon>
        <taxon>Heunggongvirae</taxon>
        <taxon>Uroviricota</taxon>
        <taxon>Caudoviricetes</taxon>
        <taxon>Stanwilliamsviridae</taxon>
        <taxon>Loccivirinae</taxon>
        <taxon>Faustvirus</taxon>
        <taxon>Faustvirus tunatartare</taxon>
    </lineage>
</organism>
<feature type="compositionally biased region" description="Basic residues" evidence="1">
    <location>
        <begin position="45"/>
        <end position="60"/>
    </location>
</feature>
<accession>A0A8F2E6U7</accession>
<dbReference type="Proteomes" id="UP000683399">
    <property type="component" value="Segment"/>
</dbReference>
<gene>
    <name evidence="2" type="primary">238</name>
    <name evidence="2" type="ORF">SEA_TUNATARTARE_238</name>
</gene>
<protein>
    <submittedName>
        <fullName evidence="2">Uncharacterized protein</fullName>
    </submittedName>
</protein>
<evidence type="ECO:0000256" key="1">
    <source>
        <dbReference type="SAM" id="MobiDB-lite"/>
    </source>
</evidence>
<name>A0A8F2E6U7_9CAUD</name>
<dbReference type="GeneID" id="77927805"/>
<proteinExistence type="predicted"/>
<keyword evidence="3" id="KW-1185">Reference proteome</keyword>